<dbReference type="PANTHER" id="PTHR33908">
    <property type="entry name" value="MANNOSYLTRANSFERASE YKCB-RELATED"/>
    <property type="match status" value="1"/>
</dbReference>
<dbReference type="GO" id="GO:0016763">
    <property type="term" value="F:pentosyltransferase activity"/>
    <property type="evidence" value="ECO:0007669"/>
    <property type="project" value="TreeGrafter"/>
</dbReference>
<evidence type="ECO:0000259" key="9">
    <source>
        <dbReference type="Pfam" id="PF13231"/>
    </source>
</evidence>
<evidence type="ECO:0000313" key="11">
    <source>
        <dbReference type="Proteomes" id="UP000000263"/>
    </source>
</evidence>
<dbReference type="Proteomes" id="UP000000263">
    <property type="component" value="Chromosome"/>
</dbReference>
<proteinExistence type="predicted"/>
<evidence type="ECO:0000256" key="5">
    <source>
        <dbReference type="ARBA" id="ARBA00022692"/>
    </source>
</evidence>
<evidence type="ECO:0000256" key="7">
    <source>
        <dbReference type="ARBA" id="ARBA00023136"/>
    </source>
</evidence>
<evidence type="ECO:0000313" key="10">
    <source>
        <dbReference type="EMBL" id="ABU58057.1"/>
    </source>
</evidence>
<feature type="transmembrane region" description="Helical" evidence="8">
    <location>
        <begin position="51"/>
        <end position="72"/>
    </location>
</feature>
<reference evidence="10 11" key="1">
    <citation type="submission" date="2007-08" db="EMBL/GenBank/DDBJ databases">
        <title>Complete sequence of Roseiflexus castenholzii DSM 13941.</title>
        <authorList>
            <consortium name="US DOE Joint Genome Institute"/>
            <person name="Copeland A."/>
            <person name="Lucas S."/>
            <person name="Lapidus A."/>
            <person name="Barry K."/>
            <person name="Glavina del Rio T."/>
            <person name="Dalin E."/>
            <person name="Tice H."/>
            <person name="Pitluck S."/>
            <person name="Thompson L.S."/>
            <person name="Brettin T."/>
            <person name="Bruce D."/>
            <person name="Detter J.C."/>
            <person name="Han C."/>
            <person name="Tapia R."/>
            <person name="Schmutz J."/>
            <person name="Larimer F."/>
            <person name="Land M."/>
            <person name="Hauser L."/>
            <person name="Kyrpides N."/>
            <person name="Mikhailova N."/>
            <person name="Bryant D.A."/>
            <person name="Hanada S."/>
            <person name="Tsukatani Y."/>
            <person name="Richardson P."/>
        </authorList>
    </citation>
    <scope>NUCLEOTIDE SEQUENCE [LARGE SCALE GENOMIC DNA]</scope>
    <source>
        <strain evidence="11">DSM 13941 / HLO8</strain>
    </source>
</reference>
<feature type="transmembrane region" description="Helical" evidence="8">
    <location>
        <begin position="135"/>
        <end position="162"/>
    </location>
</feature>
<feature type="domain" description="Glycosyltransferase RgtA/B/C/D-like" evidence="9">
    <location>
        <begin position="38"/>
        <end position="188"/>
    </location>
</feature>
<organism evidence="10 11">
    <name type="scientific">Roseiflexus castenholzii (strain DSM 13941 / HLO8)</name>
    <dbReference type="NCBI Taxonomy" id="383372"/>
    <lineage>
        <taxon>Bacteria</taxon>
        <taxon>Bacillati</taxon>
        <taxon>Chloroflexota</taxon>
        <taxon>Chloroflexia</taxon>
        <taxon>Chloroflexales</taxon>
        <taxon>Roseiflexineae</taxon>
        <taxon>Roseiflexaceae</taxon>
        <taxon>Roseiflexus</taxon>
    </lineage>
</organism>
<gene>
    <name evidence="10" type="ordered locus">Rcas_1969</name>
</gene>
<keyword evidence="5 8" id="KW-0812">Transmembrane</keyword>
<accession>A7NKN7</accession>
<dbReference type="GO" id="GO:0009103">
    <property type="term" value="P:lipopolysaccharide biosynthetic process"/>
    <property type="evidence" value="ECO:0007669"/>
    <property type="project" value="UniProtKB-ARBA"/>
</dbReference>
<feature type="transmembrane region" description="Helical" evidence="8">
    <location>
        <begin position="305"/>
        <end position="326"/>
    </location>
</feature>
<keyword evidence="7 8" id="KW-0472">Membrane</keyword>
<dbReference type="GO" id="GO:0005886">
    <property type="term" value="C:plasma membrane"/>
    <property type="evidence" value="ECO:0007669"/>
    <property type="project" value="UniProtKB-SubCell"/>
</dbReference>
<feature type="transmembrane region" description="Helical" evidence="8">
    <location>
        <begin position="174"/>
        <end position="194"/>
    </location>
</feature>
<feature type="transmembrane region" description="Helical" evidence="8">
    <location>
        <begin position="280"/>
        <end position="298"/>
    </location>
</feature>
<comment type="subcellular location">
    <subcellularLocation>
        <location evidence="1">Cell membrane</location>
        <topology evidence="1">Multi-pass membrane protein</topology>
    </subcellularLocation>
</comment>
<evidence type="ECO:0000256" key="3">
    <source>
        <dbReference type="ARBA" id="ARBA00022676"/>
    </source>
</evidence>
<evidence type="ECO:0000256" key="2">
    <source>
        <dbReference type="ARBA" id="ARBA00022475"/>
    </source>
</evidence>
<dbReference type="EMBL" id="CP000804">
    <property type="protein sequence ID" value="ABU58057.1"/>
    <property type="molecule type" value="Genomic_DNA"/>
</dbReference>
<evidence type="ECO:0000256" key="8">
    <source>
        <dbReference type="SAM" id="Phobius"/>
    </source>
</evidence>
<feature type="transmembrane region" description="Helical" evidence="8">
    <location>
        <begin position="78"/>
        <end position="96"/>
    </location>
</feature>
<dbReference type="Pfam" id="PF13231">
    <property type="entry name" value="PMT_2"/>
    <property type="match status" value="1"/>
</dbReference>
<keyword evidence="6 8" id="KW-1133">Transmembrane helix</keyword>
<keyword evidence="3" id="KW-0328">Glycosyltransferase</keyword>
<name>A7NKN7_ROSCS</name>
<keyword evidence="4" id="KW-0808">Transferase</keyword>
<dbReference type="HOGENOM" id="CLU_592973_0_0_0"/>
<dbReference type="InterPro" id="IPR038731">
    <property type="entry name" value="RgtA/B/C-like"/>
</dbReference>
<evidence type="ECO:0000256" key="1">
    <source>
        <dbReference type="ARBA" id="ARBA00004651"/>
    </source>
</evidence>
<dbReference type="PANTHER" id="PTHR33908:SF11">
    <property type="entry name" value="MEMBRANE PROTEIN"/>
    <property type="match status" value="1"/>
</dbReference>
<dbReference type="KEGG" id="rca:Rcas_1969"/>
<dbReference type="InterPro" id="IPR050297">
    <property type="entry name" value="LipidA_mod_glycosyltrf_83"/>
</dbReference>
<evidence type="ECO:0000256" key="4">
    <source>
        <dbReference type="ARBA" id="ARBA00022679"/>
    </source>
</evidence>
<feature type="transmembrane region" description="Helical" evidence="8">
    <location>
        <begin position="226"/>
        <end position="244"/>
    </location>
</feature>
<evidence type="ECO:0000256" key="6">
    <source>
        <dbReference type="ARBA" id="ARBA00022989"/>
    </source>
</evidence>
<sequence length="462" mass="50906">MLTLPLFNDEAIYLYRAQQFPAQLEFTVHDGKLIHELLLAALARLPWDPLLTGRILSVLCGWLTVVGLWLSGRIIGDRTAGLFAGLLYILSPLAIIHDRLAIPDAMLGSIAGFLLAASLRLTLLPQPNRWHAAGVGALGALATLVKLPGLFLFALPALIIVTSAATPERRHQQWALLRTVLIMTLLAPASFAPFNYGGAENHKVGVFNLALQIERLTDNVRQIGEWLALTLPLPTLALIGLGLSQRPTRRLILTLVAAACVFCMALATIGSVLYPRYILPAWPLLLVVAGVGLSRLCHLPVALRGAGIAIALINAIWGSFFAIQYAQNPAQAPLTTADRHQYIETWTAGYHLDEITLLLHTEAEQKGDIALLSPLQPRLIHIGPKVYLNGDPRISFVDVDVASDNARQLINEITTQRTVYVTLDAEEVVAFDIERRFPELKIIREWRNPHSDMAFYLYVWSP</sequence>
<feature type="transmembrane region" description="Helical" evidence="8">
    <location>
        <begin position="251"/>
        <end position="274"/>
    </location>
</feature>
<keyword evidence="2" id="KW-1003">Cell membrane</keyword>
<dbReference type="AlphaFoldDB" id="A7NKN7"/>
<keyword evidence="11" id="KW-1185">Reference proteome</keyword>
<protein>
    <recommendedName>
        <fullName evidence="9">Glycosyltransferase RgtA/B/C/D-like domain-containing protein</fullName>
    </recommendedName>
</protein>
<dbReference type="eggNOG" id="COG1807">
    <property type="taxonomic scope" value="Bacteria"/>
</dbReference>